<dbReference type="AlphaFoldDB" id="A0A9X3S403"/>
<reference evidence="9" key="1">
    <citation type="submission" date="2022-10" db="EMBL/GenBank/DDBJ databases">
        <title>The WGS of Solirubrobacter ginsenosidimutans DSM 21036.</title>
        <authorList>
            <person name="Jiang Z."/>
        </authorList>
    </citation>
    <scope>NUCLEOTIDE SEQUENCE</scope>
    <source>
        <strain evidence="9">DSM 21036</strain>
    </source>
</reference>
<evidence type="ECO:0000256" key="2">
    <source>
        <dbReference type="ARBA" id="ARBA00008640"/>
    </source>
</evidence>
<dbReference type="Proteomes" id="UP001149140">
    <property type="component" value="Unassembled WGS sequence"/>
</dbReference>
<comment type="similarity">
    <text evidence="2 7">Belongs to the TVP38/TMEM64 family.</text>
</comment>
<evidence type="ECO:0000256" key="7">
    <source>
        <dbReference type="RuleBase" id="RU366058"/>
    </source>
</evidence>
<comment type="caution">
    <text evidence="9">The sequence shown here is derived from an EMBL/GenBank/DDBJ whole genome shotgun (WGS) entry which is preliminary data.</text>
</comment>
<evidence type="ECO:0000259" key="8">
    <source>
        <dbReference type="Pfam" id="PF09335"/>
    </source>
</evidence>
<name>A0A9X3S403_9ACTN</name>
<feature type="transmembrane region" description="Helical" evidence="7">
    <location>
        <begin position="47"/>
        <end position="67"/>
    </location>
</feature>
<dbReference type="PANTHER" id="PTHR12677">
    <property type="entry name" value="GOLGI APPARATUS MEMBRANE PROTEIN TVP38-RELATED"/>
    <property type="match status" value="1"/>
</dbReference>
<keyword evidence="10" id="KW-1185">Reference proteome</keyword>
<comment type="subcellular location">
    <subcellularLocation>
        <location evidence="1 7">Cell membrane</location>
        <topology evidence="1 7">Multi-pass membrane protein</topology>
    </subcellularLocation>
</comment>
<evidence type="ECO:0000313" key="9">
    <source>
        <dbReference type="EMBL" id="MDA0165149.1"/>
    </source>
</evidence>
<evidence type="ECO:0000256" key="1">
    <source>
        <dbReference type="ARBA" id="ARBA00004651"/>
    </source>
</evidence>
<sequence length="222" mass="23841">MRRRLLLTFAALAAAALVIWAVEPLRTALSHVLHGDVDALQAQLRSLGVWGGFVVVALILAHSVIFFPAEIVNATAGLAFGFWVAFPIVMVSWVLSGLIAYWLGRIAGRPLAVRLAGEKRVATAEGLIDRSGAPALLLSRLVPFVPFSLVGYLAGAARVPLWRYTWTTFIGVMPITAAATYLGHALDNLSASDPLLWVAIGVMVLLTGLTVHSARRLKRSAR</sequence>
<evidence type="ECO:0000256" key="5">
    <source>
        <dbReference type="ARBA" id="ARBA00022989"/>
    </source>
</evidence>
<feature type="domain" description="VTT" evidence="8">
    <location>
        <begin position="67"/>
        <end position="184"/>
    </location>
</feature>
<feature type="transmembrane region" description="Helical" evidence="7">
    <location>
        <begin position="164"/>
        <end position="183"/>
    </location>
</feature>
<dbReference type="InterPro" id="IPR015414">
    <property type="entry name" value="TMEM64"/>
</dbReference>
<keyword evidence="6 7" id="KW-0472">Membrane</keyword>
<dbReference type="InterPro" id="IPR032816">
    <property type="entry name" value="VTT_dom"/>
</dbReference>
<evidence type="ECO:0000256" key="3">
    <source>
        <dbReference type="ARBA" id="ARBA00022475"/>
    </source>
</evidence>
<dbReference type="Pfam" id="PF09335">
    <property type="entry name" value="VTT_dom"/>
    <property type="match status" value="1"/>
</dbReference>
<keyword evidence="4 7" id="KW-0812">Transmembrane</keyword>
<feature type="transmembrane region" description="Helical" evidence="7">
    <location>
        <begin position="195"/>
        <end position="214"/>
    </location>
</feature>
<keyword evidence="5 7" id="KW-1133">Transmembrane helix</keyword>
<keyword evidence="3 7" id="KW-1003">Cell membrane</keyword>
<dbReference type="PANTHER" id="PTHR12677:SF59">
    <property type="entry name" value="GOLGI APPARATUS MEMBRANE PROTEIN TVP38-RELATED"/>
    <property type="match status" value="1"/>
</dbReference>
<accession>A0A9X3S403</accession>
<proteinExistence type="inferred from homology"/>
<organism evidence="9 10">
    <name type="scientific">Solirubrobacter ginsenosidimutans</name>
    <dbReference type="NCBI Taxonomy" id="490573"/>
    <lineage>
        <taxon>Bacteria</taxon>
        <taxon>Bacillati</taxon>
        <taxon>Actinomycetota</taxon>
        <taxon>Thermoleophilia</taxon>
        <taxon>Solirubrobacterales</taxon>
        <taxon>Solirubrobacteraceae</taxon>
        <taxon>Solirubrobacter</taxon>
    </lineage>
</organism>
<feature type="transmembrane region" description="Helical" evidence="7">
    <location>
        <begin position="79"/>
        <end position="103"/>
    </location>
</feature>
<evidence type="ECO:0000256" key="4">
    <source>
        <dbReference type="ARBA" id="ARBA00022692"/>
    </source>
</evidence>
<gene>
    <name evidence="9" type="ORF">OM076_33075</name>
</gene>
<feature type="transmembrane region" description="Helical" evidence="7">
    <location>
        <begin position="137"/>
        <end position="157"/>
    </location>
</feature>
<dbReference type="EMBL" id="JAPDOD010000042">
    <property type="protein sequence ID" value="MDA0165149.1"/>
    <property type="molecule type" value="Genomic_DNA"/>
</dbReference>
<evidence type="ECO:0000313" key="10">
    <source>
        <dbReference type="Proteomes" id="UP001149140"/>
    </source>
</evidence>
<evidence type="ECO:0000256" key="6">
    <source>
        <dbReference type="ARBA" id="ARBA00023136"/>
    </source>
</evidence>
<dbReference type="RefSeq" id="WP_270044406.1">
    <property type="nucleotide sequence ID" value="NZ_JAPDOD010000042.1"/>
</dbReference>
<dbReference type="GO" id="GO:0005886">
    <property type="term" value="C:plasma membrane"/>
    <property type="evidence" value="ECO:0007669"/>
    <property type="project" value="UniProtKB-SubCell"/>
</dbReference>
<protein>
    <recommendedName>
        <fullName evidence="7">TVP38/TMEM64 family membrane protein</fullName>
    </recommendedName>
</protein>